<evidence type="ECO:0000313" key="2">
    <source>
        <dbReference type="Proteomes" id="UP000235005"/>
    </source>
</evidence>
<dbReference type="Gene3D" id="1.10.510.10">
    <property type="entry name" value="Transferase(Phosphotransferase) domain 1"/>
    <property type="match status" value="1"/>
</dbReference>
<protein>
    <recommendedName>
        <fullName evidence="3">Protein kinase domain-containing protein</fullName>
    </recommendedName>
</protein>
<dbReference type="Proteomes" id="UP000235005">
    <property type="component" value="Unassembled WGS sequence"/>
</dbReference>
<evidence type="ECO:0008006" key="3">
    <source>
        <dbReference type="Google" id="ProtNLM"/>
    </source>
</evidence>
<sequence>MVGSSVNARVAAQLAEGIYYKEFLPRSPLETLKACFRGSRAQRARRHNDALQEAGFSAPNNIAWGKLPGGREYLFSTAVAGKGVTSWLREELAMRQEQSPSLRWALLGALGTFVGRLHAAGFIHGDLRTSNVLAVLDGETFHFALIDNERNVQSQPAAGRSLMRNLMQLNMLPAADLSNTDRMRFFRQWRKQMPHYTEAESKLLAIESYRWAMRRLRKKGKA</sequence>
<gene>
    <name evidence="1" type="ORF">C0039_01475</name>
</gene>
<dbReference type="InterPro" id="IPR011009">
    <property type="entry name" value="Kinase-like_dom_sf"/>
</dbReference>
<dbReference type="AlphaFoldDB" id="A0A2N5X8M5"/>
<accession>A0A2N5X8M5</accession>
<proteinExistence type="predicted"/>
<dbReference type="SUPFAM" id="SSF56112">
    <property type="entry name" value="Protein kinase-like (PK-like)"/>
    <property type="match status" value="1"/>
</dbReference>
<dbReference type="RefSeq" id="WP_075999683.1">
    <property type="nucleotide sequence ID" value="NZ_PKUS01000001.1"/>
</dbReference>
<keyword evidence="2" id="KW-1185">Reference proteome</keyword>
<dbReference type="OrthoDB" id="5727328at2"/>
<evidence type="ECO:0000313" key="1">
    <source>
        <dbReference type="EMBL" id="PLW70826.1"/>
    </source>
</evidence>
<name>A0A2N5X8M5_9GAMM</name>
<organism evidence="1 2">
    <name type="scientific">Pseudohalioglobus lutimaris</name>
    <dbReference type="NCBI Taxonomy" id="1737061"/>
    <lineage>
        <taxon>Bacteria</taxon>
        <taxon>Pseudomonadati</taxon>
        <taxon>Pseudomonadota</taxon>
        <taxon>Gammaproteobacteria</taxon>
        <taxon>Cellvibrionales</taxon>
        <taxon>Halieaceae</taxon>
        <taxon>Pseudohalioglobus</taxon>
    </lineage>
</organism>
<dbReference type="EMBL" id="PKUS01000001">
    <property type="protein sequence ID" value="PLW70826.1"/>
    <property type="molecule type" value="Genomic_DNA"/>
</dbReference>
<comment type="caution">
    <text evidence="1">The sequence shown here is derived from an EMBL/GenBank/DDBJ whole genome shotgun (WGS) entry which is preliminary data.</text>
</comment>
<dbReference type="Pfam" id="PF06293">
    <property type="entry name" value="Kdo"/>
    <property type="match status" value="1"/>
</dbReference>
<reference evidence="1 2" key="1">
    <citation type="submission" date="2018-01" db="EMBL/GenBank/DDBJ databases">
        <title>The draft genome sequence of Halioglobus lutimaris HF004.</title>
        <authorList>
            <person name="Du Z.-J."/>
            <person name="Shi M.-J."/>
        </authorList>
    </citation>
    <scope>NUCLEOTIDE SEQUENCE [LARGE SCALE GENOMIC DNA]</scope>
    <source>
        <strain evidence="1 2">HF004</strain>
    </source>
</reference>